<reference evidence="1 2" key="1">
    <citation type="journal article" date="2024" name="BMC Biol.">
        <title>Comparative genomics of Ascetosporea gives new insight into the evolutionary basis for animal parasitism in Rhizaria.</title>
        <authorList>
            <person name="Hiltunen Thoren M."/>
            <person name="Onut-Brannstrom I."/>
            <person name="Alfjorden A."/>
            <person name="Peckova H."/>
            <person name="Swords F."/>
            <person name="Hooper C."/>
            <person name="Holzer A.S."/>
            <person name="Bass D."/>
            <person name="Burki F."/>
        </authorList>
    </citation>
    <scope>NUCLEOTIDE SEQUENCE [LARGE SCALE GENOMIC DNA]</scope>
    <source>
        <strain evidence="1">20-A016</strain>
    </source>
</reference>
<keyword evidence="2" id="KW-1185">Reference proteome</keyword>
<organism evidence="1 2">
    <name type="scientific">Bonamia ostreae</name>
    <dbReference type="NCBI Taxonomy" id="126728"/>
    <lineage>
        <taxon>Eukaryota</taxon>
        <taxon>Sar</taxon>
        <taxon>Rhizaria</taxon>
        <taxon>Endomyxa</taxon>
        <taxon>Ascetosporea</taxon>
        <taxon>Haplosporida</taxon>
        <taxon>Bonamia</taxon>
    </lineage>
</organism>
<evidence type="ECO:0000313" key="2">
    <source>
        <dbReference type="Proteomes" id="UP001439008"/>
    </source>
</evidence>
<dbReference type="EMBL" id="JBDODL010007256">
    <property type="protein sequence ID" value="MES1923622.1"/>
    <property type="molecule type" value="Genomic_DNA"/>
</dbReference>
<feature type="non-terminal residue" evidence="1">
    <location>
        <position position="136"/>
    </location>
</feature>
<proteinExistence type="predicted"/>
<comment type="caution">
    <text evidence="1">The sequence shown here is derived from an EMBL/GenBank/DDBJ whole genome shotgun (WGS) entry which is preliminary data.</text>
</comment>
<sequence length="136" mass="15473">IGLCRNKDKLYISTVGTDSTYKESKIERLQLPLDINNFKSQLNLLYSSSENDPGTLNCTYSDAYLFFPHKLKDGPYTEIAALYSHFKELIVITELKFATQLVELDDKLLVPHNDKIFVLKGEIDTSIIDQLKPSKA</sequence>
<feature type="non-terminal residue" evidence="1">
    <location>
        <position position="1"/>
    </location>
</feature>
<accession>A0ABV2AVC6</accession>
<protein>
    <submittedName>
        <fullName evidence="1">Uncharacterized protein</fullName>
    </submittedName>
</protein>
<evidence type="ECO:0000313" key="1">
    <source>
        <dbReference type="EMBL" id="MES1923622.1"/>
    </source>
</evidence>
<name>A0ABV2AVC6_9EUKA</name>
<dbReference type="Proteomes" id="UP001439008">
    <property type="component" value="Unassembled WGS sequence"/>
</dbReference>
<gene>
    <name evidence="1" type="ORF">MHBO_005230</name>
</gene>